<keyword evidence="5 10" id="KW-0067">ATP-binding</keyword>
<dbReference type="FunFam" id="2.170.220.10:FF:000001">
    <property type="entry name" value="methionine--tRNA ligase, mitochondrial"/>
    <property type="match status" value="1"/>
</dbReference>
<keyword evidence="4 10" id="KW-0547">Nucleotide-binding</keyword>
<dbReference type="GO" id="GO:0004825">
    <property type="term" value="F:methionine-tRNA ligase activity"/>
    <property type="evidence" value="ECO:0007669"/>
    <property type="project" value="UniProtKB-EC"/>
</dbReference>
<evidence type="ECO:0000256" key="5">
    <source>
        <dbReference type="ARBA" id="ARBA00022840"/>
    </source>
</evidence>
<dbReference type="GO" id="GO:0006431">
    <property type="term" value="P:methionyl-tRNA aminoacylation"/>
    <property type="evidence" value="ECO:0007669"/>
    <property type="project" value="InterPro"/>
</dbReference>
<dbReference type="Proteomes" id="UP000240830">
    <property type="component" value="Unassembled WGS sequence"/>
</dbReference>
<keyword evidence="3 10" id="KW-0436">Ligase</keyword>
<dbReference type="InterPro" id="IPR015413">
    <property type="entry name" value="Methionyl/Leucyl_tRNA_Synth"/>
</dbReference>
<reference evidence="12 13" key="1">
    <citation type="submission" date="2016-10" db="EMBL/GenBank/DDBJ databases">
        <title>The genome of Paramicrosporidium saccamoebae is the missing link in understanding Cryptomycota and Microsporidia evolution.</title>
        <authorList>
            <person name="Quandt C.A."/>
            <person name="Beaudet D."/>
            <person name="Corsaro D."/>
            <person name="Michel R."/>
            <person name="Corradi N."/>
            <person name="James T."/>
        </authorList>
    </citation>
    <scope>NUCLEOTIDE SEQUENCE [LARGE SCALE GENOMIC DNA]</scope>
    <source>
        <strain evidence="12 13">KSL3</strain>
    </source>
</reference>
<dbReference type="EC" id="6.1.1.10" evidence="2"/>
<organism evidence="12 13">
    <name type="scientific">Paramicrosporidium saccamoebae</name>
    <dbReference type="NCBI Taxonomy" id="1246581"/>
    <lineage>
        <taxon>Eukaryota</taxon>
        <taxon>Fungi</taxon>
        <taxon>Fungi incertae sedis</taxon>
        <taxon>Cryptomycota</taxon>
        <taxon>Cryptomycota incertae sedis</taxon>
        <taxon>Paramicrosporidium</taxon>
    </lineage>
</organism>
<evidence type="ECO:0000313" key="13">
    <source>
        <dbReference type="Proteomes" id="UP000240830"/>
    </source>
</evidence>
<evidence type="ECO:0000256" key="1">
    <source>
        <dbReference type="ARBA" id="ARBA00005594"/>
    </source>
</evidence>
<dbReference type="InterPro" id="IPR023457">
    <property type="entry name" value="Met-tRNA_synth_2"/>
</dbReference>
<sequence>MQKTLGPWRALITRRALSNATIASNVTTLEFATPDFTTPNLTSLDSATPDLTSLDSTNTSKTPVTTTFHAVTTPIFYVNAAPHIGHAYSLILADAIRRWESVRNRDGAISQLYTGTDEHGQKVYEAAQRADMSPQTWCDNVSKTFREMLPLLGITATRFIRTTEPSHRRAVHELWRRLVQNGDIYAGVHSGWYCVSEETFYPEHKLVDTAAGKIVKTTGQRVEWVEERNYMFRLSAYRTRIIEWLKNAVVPHARTNDLHAFLTDEEFGDISVSRRKETVRWGIPVPDDDSQMVYVWLDALTNYLTCTGYPDVARTPNVHVVGKDIFK</sequence>
<dbReference type="STRING" id="1246581.A0A2H9TG11"/>
<evidence type="ECO:0000256" key="10">
    <source>
        <dbReference type="RuleBase" id="RU363039"/>
    </source>
</evidence>
<dbReference type="GO" id="GO:0005739">
    <property type="term" value="C:mitochondrion"/>
    <property type="evidence" value="ECO:0007669"/>
    <property type="project" value="UniProtKB-ARBA"/>
</dbReference>
<dbReference type="Gene3D" id="3.40.50.620">
    <property type="entry name" value="HUPs"/>
    <property type="match status" value="1"/>
</dbReference>
<dbReference type="PRINTS" id="PR01041">
    <property type="entry name" value="TRNASYNTHMET"/>
</dbReference>
<dbReference type="EMBL" id="MTSL01000208">
    <property type="protein sequence ID" value="PJF16718.1"/>
    <property type="molecule type" value="Genomic_DNA"/>
</dbReference>
<accession>A0A2H9TG11</accession>
<dbReference type="PANTHER" id="PTHR43326">
    <property type="entry name" value="METHIONYL-TRNA SYNTHETASE"/>
    <property type="match status" value="1"/>
</dbReference>
<dbReference type="SUPFAM" id="SSF52374">
    <property type="entry name" value="Nucleotidylyl transferase"/>
    <property type="match status" value="1"/>
</dbReference>
<evidence type="ECO:0000256" key="9">
    <source>
        <dbReference type="ARBA" id="ARBA00068817"/>
    </source>
</evidence>
<evidence type="ECO:0000259" key="11">
    <source>
        <dbReference type="Pfam" id="PF09334"/>
    </source>
</evidence>
<proteinExistence type="inferred from homology"/>
<keyword evidence="7 10" id="KW-0030">Aminoacyl-tRNA synthetase</keyword>
<evidence type="ECO:0000256" key="6">
    <source>
        <dbReference type="ARBA" id="ARBA00022917"/>
    </source>
</evidence>
<evidence type="ECO:0000256" key="7">
    <source>
        <dbReference type="ARBA" id="ARBA00023146"/>
    </source>
</evidence>
<dbReference type="GO" id="GO:0005524">
    <property type="term" value="F:ATP binding"/>
    <property type="evidence" value="ECO:0007669"/>
    <property type="project" value="UniProtKB-KW"/>
</dbReference>
<feature type="domain" description="Methionyl/Leucyl tRNA synthetase" evidence="11">
    <location>
        <begin position="70"/>
        <end position="311"/>
    </location>
</feature>
<protein>
    <recommendedName>
        <fullName evidence="9">Probable methionine--tRNA ligase, mitochondrial</fullName>
        <ecNumber evidence="2">6.1.1.10</ecNumber>
    </recommendedName>
</protein>
<dbReference type="Pfam" id="PF09334">
    <property type="entry name" value="tRNA-synt_1g"/>
    <property type="match status" value="1"/>
</dbReference>
<keyword evidence="6 10" id="KW-0648">Protein biosynthesis</keyword>
<dbReference type="InterPro" id="IPR033911">
    <property type="entry name" value="MetRS_core"/>
</dbReference>
<comment type="catalytic activity">
    <reaction evidence="8">
        <text>tRNA(Met) + L-methionine + ATP = L-methionyl-tRNA(Met) + AMP + diphosphate</text>
        <dbReference type="Rhea" id="RHEA:13481"/>
        <dbReference type="Rhea" id="RHEA-COMP:9667"/>
        <dbReference type="Rhea" id="RHEA-COMP:9698"/>
        <dbReference type="ChEBI" id="CHEBI:30616"/>
        <dbReference type="ChEBI" id="CHEBI:33019"/>
        <dbReference type="ChEBI" id="CHEBI:57844"/>
        <dbReference type="ChEBI" id="CHEBI:78442"/>
        <dbReference type="ChEBI" id="CHEBI:78530"/>
        <dbReference type="ChEBI" id="CHEBI:456215"/>
        <dbReference type="EC" id="6.1.1.10"/>
    </reaction>
</comment>
<evidence type="ECO:0000256" key="3">
    <source>
        <dbReference type="ARBA" id="ARBA00022598"/>
    </source>
</evidence>
<evidence type="ECO:0000256" key="8">
    <source>
        <dbReference type="ARBA" id="ARBA00047364"/>
    </source>
</evidence>
<dbReference type="OrthoDB" id="24670at2759"/>
<gene>
    <name evidence="12" type="ORF">PSACC_03496</name>
</gene>
<evidence type="ECO:0000256" key="2">
    <source>
        <dbReference type="ARBA" id="ARBA00012838"/>
    </source>
</evidence>
<dbReference type="InterPro" id="IPR014729">
    <property type="entry name" value="Rossmann-like_a/b/a_fold"/>
</dbReference>
<evidence type="ECO:0000256" key="4">
    <source>
        <dbReference type="ARBA" id="ARBA00022741"/>
    </source>
</evidence>
<name>A0A2H9TG11_9FUNG</name>
<dbReference type="AlphaFoldDB" id="A0A2H9TG11"/>
<evidence type="ECO:0000313" key="12">
    <source>
        <dbReference type="EMBL" id="PJF16718.1"/>
    </source>
</evidence>
<keyword evidence="13" id="KW-1185">Reference proteome</keyword>
<comment type="caution">
    <text evidence="12">The sequence shown here is derived from an EMBL/GenBank/DDBJ whole genome shotgun (WGS) entry which is preliminary data.</text>
</comment>
<comment type="similarity">
    <text evidence="1 10">Belongs to the class-I aminoacyl-tRNA synthetase family.</text>
</comment>
<dbReference type="PANTHER" id="PTHR43326:SF1">
    <property type="entry name" value="METHIONINE--TRNA LIGASE, MITOCHONDRIAL"/>
    <property type="match status" value="1"/>
</dbReference>